<comment type="caution">
    <text evidence="3">The sequence shown here is derived from an EMBL/GenBank/DDBJ whole genome shotgun (WGS) entry which is preliminary data.</text>
</comment>
<dbReference type="AlphaFoldDB" id="A0A0R2NZ20"/>
<dbReference type="PANTHER" id="PTHR43022:SF1">
    <property type="entry name" value="PROTEIN SMF"/>
    <property type="match status" value="1"/>
</dbReference>
<protein>
    <recommendedName>
        <fullName evidence="2">Smf/DprA SLOG domain-containing protein</fullName>
    </recommendedName>
</protein>
<sequence length="308" mass="33020">MIDLENQIKDNLEIQARLKLFSAIEPGSITWSIELKRYGAVELVERIIHGAYEKVNKASVGIRQLLIDTSAQALWEEIEFAEARFITPSSKYWPTSLNDLSNPPIGLIIKGANLPAQSISIVGTRKPTLYGARVASEFASGFADRNWAVVSGGAYGIDTHAHRGCLAAEGSTFAVLASGVSVNYPAGNSKIFSELQESGALISEVMPRVGARAERFLTRNRLIAALSKGTIVIEAAFRSGSLRTARDAAEIMRPVMAVPGPITSPTSDGCHRLIGERLAEIVTSVPDALELMLPISSQKTGTLGGDDT</sequence>
<dbReference type="EMBL" id="LIAS01000025">
    <property type="protein sequence ID" value="KRO31070.1"/>
    <property type="molecule type" value="Genomic_DNA"/>
</dbReference>
<dbReference type="InterPro" id="IPR003488">
    <property type="entry name" value="DprA"/>
</dbReference>
<dbReference type="SUPFAM" id="SSF102405">
    <property type="entry name" value="MCP/YpsA-like"/>
    <property type="match status" value="1"/>
</dbReference>
<feature type="domain" description="Smf/DprA SLOG" evidence="2">
    <location>
        <begin position="85"/>
        <end position="291"/>
    </location>
</feature>
<evidence type="ECO:0000313" key="3">
    <source>
        <dbReference type="EMBL" id="KRO31070.1"/>
    </source>
</evidence>
<dbReference type="NCBIfam" id="TIGR00732">
    <property type="entry name" value="dprA"/>
    <property type="match status" value="1"/>
</dbReference>
<evidence type="ECO:0000313" key="4">
    <source>
        <dbReference type="Proteomes" id="UP000053941"/>
    </source>
</evidence>
<dbReference type="Gene3D" id="3.40.50.450">
    <property type="match status" value="1"/>
</dbReference>
<dbReference type="InterPro" id="IPR057666">
    <property type="entry name" value="DrpA_SLOG"/>
</dbReference>
<dbReference type="Pfam" id="PF02481">
    <property type="entry name" value="DNA_processg_A"/>
    <property type="match status" value="1"/>
</dbReference>
<accession>A0A0R2NZ20</accession>
<proteinExistence type="inferred from homology"/>
<dbReference type="Proteomes" id="UP000053941">
    <property type="component" value="Unassembled WGS sequence"/>
</dbReference>
<evidence type="ECO:0000259" key="2">
    <source>
        <dbReference type="Pfam" id="PF02481"/>
    </source>
</evidence>
<comment type="similarity">
    <text evidence="1">Belongs to the DprA/Smf family.</text>
</comment>
<gene>
    <name evidence="3" type="ORF">ABR60_03215</name>
</gene>
<dbReference type="PANTHER" id="PTHR43022">
    <property type="entry name" value="PROTEIN SMF"/>
    <property type="match status" value="1"/>
</dbReference>
<name>A0A0R2NZ20_9ACTN</name>
<organism evidence="3 4">
    <name type="scientific">Actinobacteria bacterium BACL2 MAG-120802-bin41</name>
    <dbReference type="NCBI Taxonomy" id="1655568"/>
    <lineage>
        <taxon>Bacteria</taxon>
        <taxon>Bacillati</taxon>
        <taxon>Actinomycetota</taxon>
        <taxon>Actinomycetes</taxon>
        <taxon>Actinomycetes incertae sedis</taxon>
        <taxon>ac1 cluster</taxon>
    </lineage>
</organism>
<dbReference type="GO" id="GO:0009294">
    <property type="term" value="P:DNA-mediated transformation"/>
    <property type="evidence" value="ECO:0007669"/>
    <property type="project" value="InterPro"/>
</dbReference>
<evidence type="ECO:0000256" key="1">
    <source>
        <dbReference type="ARBA" id="ARBA00006525"/>
    </source>
</evidence>
<reference evidence="3 4" key="1">
    <citation type="submission" date="2015-10" db="EMBL/GenBank/DDBJ databases">
        <title>Metagenome-Assembled Genomes uncover a global brackish microbiome.</title>
        <authorList>
            <person name="Hugerth L.W."/>
            <person name="Larsson J."/>
            <person name="Alneberg J."/>
            <person name="Lindh M.V."/>
            <person name="Legrand C."/>
            <person name="Pinhassi J."/>
            <person name="Andersson A.F."/>
        </authorList>
    </citation>
    <scope>NUCLEOTIDE SEQUENCE [LARGE SCALE GENOMIC DNA]</scope>
    <source>
        <strain evidence="3">BACL2 MAG-120802-bin41</strain>
    </source>
</reference>